<reference evidence="3" key="1">
    <citation type="journal article" date="2014" name="Int. J. Syst. Evol. Microbiol.">
        <title>Complete genome sequence of Corynebacterium casei LMG S-19264T (=DSM 44701T), isolated from a smear-ripened cheese.</title>
        <authorList>
            <consortium name="US DOE Joint Genome Institute (JGI-PGF)"/>
            <person name="Walter F."/>
            <person name="Albersmeier A."/>
            <person name="Kalinowski J."/>
            <person name="Ruckert C."/>
        </authorList>
    </citation>
    <scope>NUCLEOTIDE SEQUENCE</scope>
    <source>
        <strain evidence="3">CGMCC 1.12924</strain>
    </source>
</reference>
<dbReference type="PANTHER" id="PTHR43640:SF1">
    <property type="entry name" value="THIOREDOXIN-DEPENDENT PEROXIREDOXIN"/>
    <property type="match status" value="1"/>
</dbReference>
<dbReference type="InterPro" id="IPR000866">
    <property type="entry name" value="AhpC/TSA"/>
</dbReference>
<dbReference type="PROSITE" id="PS51352">
    <property type="entry name" value="THIOREDOXIN_2"/>
    <property type="match status" value="1"/>
</dbReference>
<dbReference type="Proteomes" id="UP000652231">
    <property type="component" value="Unassembled WGS sequence"/>
</dbReference>
<gene>
    <name evidence="3" type="ORF">GCM10011312_10700</name>
</gene>
<dbReference type="InterPro" id="IPR036249">
    <property type="entry name" value="Thioredoxin-like_sf"/>
</dbReference>
<evidence type="ECO:0000259" key="2">
    <source>
        <dbReference type="PROSITE" id="PS51352"/>
    </source>
</evidence>
<evidence type="ECO:0000256" key="1">
    <source>
        <dbReference type="SAM" id="SignalP"/>
    </source>
</evidence>
<reference evidence="3" key="2">
    <citation type="submission" date="2020-09" db="EMBL/GenBank/DDBJ databases">
        <authorList>
            <person name="Sun Q."/>
            <person name="Zhou Y."/>
        </authorList>
    </citation>
    <scope>NUCLEOTIDE SEQUENCE</scope>
    <source>
        <strain evidence="3">CGMCC 1.12924</strain>
    </source>
</reference>
<feature type="signal peptide" evidence="1">
    <location>
        <begin position="1"/>
        <end position="25"/>
    </location>
</feature>
<keyword evidence="4" id="KW-1185">Reference proteome</keyword>
<dbReference type="GO" id="GO:0016209">
    <property type="term" value="F:antioxidant activity"/>
    <property type="evidence" value="ECO:0007669"/>
    <property type="project" value="InterPro"/>
</dbReference>
<accession>A0A8J2Y9W9</accession>
<dbReference type="CDD" id="cd02969">
    <property type="entry name" value="PRX_like1"/>
    <property type="match status" value="1"/>
</dbReference>
<feature type="domain" description="Thioredoxin" evidence="2">
    <location>
        <begin position="29"/>
        <end position="186"/>
    </location>
</feature>
<evidence type="ECO:0000313" key="3">
    <source>
        <dbReference type="EMBL" id="GGD88672.1"/>
    </source>
</evidence>
<dbReference type="SUPFAM" id="SSF52833">
    <property type="entry name" value="Thioredoxin-like"/>
    <property type="match status" value="1"/>
</dbReference>
<feature type="chain" id="PRO_5035159205" description="Thioredoxin domain-containing protein" evidence="1">
    <location>
        <begin position="26"/>
        <end position="204"/>
    </location>
</feature>
<dbReference type="GO" id="GO:0016491">
    <property type="term" value="F:oxidoreductase activity"/>
    <property type="evidence" value="ECO:0007669"/>
    <property type="project" value="InterPro"/>
</dbReference>
<name>A0A8J2Y9W9_9FLAO</name>
<dbReference type="InterPro" id="IPR047262">
    <property type="entry name" value="PRX-like1"/>
</dbReference>
<dbReference type="AlphaFoldDB" id="A0A8J2Y9W9"/>
<dbReference type="Gene3D" id="3.40.30.10">
    <property type="entry name" value="Glutaredoxin"/>
    <property type="match status" value="1"/>
</dbReference>
<organism evidence="3 4">
    <name type="scientific">Planktosalinus lacus</name>
    <dbReference type="NCBI Taxonomy" id="1526573"/>
    <lineage>
        <taxon>Bacteria</taxon>
        <taxon>Pseudomonadati</taxon>
        <taxon>Bacteroidota</taxon>
        <taxon>Flavobacteriia</taxon>
        <taxon>Flavobacteriales</taxon>
        <taxon>Flavobacteriaceae</taxon>
        <taxon>Planktosalinus</taxon>
    </lineage>
</organism>
<dbReference type="Pfam" id="PF00578">
    <property type="entry name" value="AhpC-TSA"/>
    <property type="match status" value="1"/>
</dbReference>
<proteinExistence type="predicted"/>
<sequence>MKMKFRLPVLALFCVFLTITTYSQNSTGYEIGDVATDFSLKNVDGKMVSLADYTDAKGYIVIFSCNTCPYVVAYEDRMIELHNKYNNKGYPVIAINPNNPELSPGDSFEKMKERSKDKNFPFAYVFDEKQEIFPQYGATRTPHVFLLEKTAKGNVVRYIGAIDDNFKDASAVKETFLENAIDALMNKKEVPVTTTRAIGCTIKV</sequence>
<protein>
    <recommendedName>
        <fullName evidence="2">Thioredoxin domain-containing protein</fullName>
    </recommendedName>
</protein>
<evidence type="ECO:0000313" key="4">
    <source>
        <dbReference type="Proteomes" id="UP000652231"/>
    </source>
</evidence>
<keyword evidence="1" id="KW-0732">Signal</keyword>
<dbReference type="InterPro" id="IPR013766">
    <property type="entry name" value="Thioredoxin_domain"/>
</dbReference>
<dbReference type="EMBL" id="BMGK01000004">
    <property type="protein sequence ID" value="GGD88672.1"/>
    <property type="molecule type" value="Genomic_DNA"/>
</dbReference>
<dbReference type="PANTHER" id="PTHR43640">
    <property type="entry name" value="OS07G0260300 PROTEIN"/>
    <property type="match status" value="1"/>
</dbReference>
<comment type="caution">
    <text evidence="3">The sequence shown here is derived from an EMBL/GenBank/DDBJ whole genome shotgun (WGS) entry which is preliminary data.</text>
</comment>